<keyword evidence="1 6" id="KW-0808">Transferase</keyword>
<keyword evidence="3 6" id="KW-0418">Kinase</keyword>
<dbReference type="OrthoDB" id="6111975at2"/>
<name>A0A5C6DX93_9BACT</name>
<dbReference type="PANTHER" id="PTHR43289">
    <property type="entry name" value="MITOGEN-ACTIVATED PROTEIN KINASE KINASE KINASE 20-RELATED"/>
    <property type="match status" value="1"/>
</dbReference>
<evidence type="ECO:0000259" key="5">
    <source>
        <dbReference type="PROSITE" id="PS50011"/>
    </source>
</evidence>
<dbReference type="Gene3D" id="1.10.510.10">
    <property type="entry name" value="Transferase(Phosphotransferase) domain 1"/>
    <property type="match status" value="1"/>
</dbReference>
<dbReference type="Pfam" id="PF00069">
    <property type="entry name" value="Pkinase"/>
    <property type="match status" value="1"/>
</dbReference>
<dbReference type="AlphaFoldDB" id="A0A5C6DX93"/>
<evidence type="ECO:0000313" key="7">
    <source>
        <dbReference type="Proteomes" id="UP000319143"/>
    </source>
</evidence>
<comment type="caution">
    <text evidence="6">The sequence shown here is derived from an EMBL/GenBank/DDBJ whole genome shotgun (WGS) entry which is preliminary data.</text>
</comment>
<dbReference type="PANTHER" id="PTHR43289:SF34">
    <property type="entry name" value="SERINE_THREONINE-PROTEIN KINASE YBDM-RELATED"/>
    <property type="match status" value="1"/>
</dbReference>
<organism evidence="6 7">
    <name type="scientific">Novipirellula artificiosorum</name>
    <dbReference type="NCBI Taxonomy" id="2528016"/>
    <lineage>
        <taxon>Bacteria</taxon>
        <taxon>Pseudomonadati</taxon>
        <taxon>Planctomycetota</taxon>
        <taxon>Planctomycetia</taxon>
        <taxon>Pirellulales</taxon>
        <taxon>Pirellulaceae</taxon>
        <taxon>Novipirellula</taxon>
    </lineage>
</organism>
<feature type="domain" description="Protein kinase" evidence="5">
    <location>
        <begin position="1"/>
        <end position="266"/>
    </location>
</feature>
<evidence type="ECO:0000256" key="3">
    <source>
        <dbReference type="ARBA" id="ARBA00022777"/>
    </source>
</evidence>
<protein>
    <submittedName>
        <fullName evidence="6">Serine/threonine-protein kinase PknL</fullName>
        <ecNumber evidence="6">2.7.11.1</ecNumber>
    </submittedName>
</protein>
<proteinExistence type="predicted"/>
<dbReference type="GO" id="GO:0005524">
    <property type="term" value="F:ATP binding"/>
    <property type="evidence" value="ECO:0007669"/>
    <property type="project" value="UniProtKB-KW"/>
</dbReference>
<evidence type="ECO:0000313" key="6">
    <source>
        <dbReference type="EMBL" id="TWU40834.1"/>
    </source>
</evidence>
<dbReference type="InterPro" id="IPR000719">
    <property type="entry name" value="Prot_kinase_dom"/>
</dbReference>
<reference evidence="6 7" key="1">
    <citation type="submission" date="2019-02" db="EMBL/GenBank/DDBJ databases">
        <title>Deep-cultivation of Planctomycetes and their phenomic and genomic characterization uncovers novel biology.</title>
        <authorList>
            <person name="Wiegand S."/>
            <person name="Jogler M."/>
            <person name="Boedeker C."/>
            <person name="Pinto D."/>
            <person name="Vollmers J."/>
            <person name="Rivas-Marin E."/>
            <person name="Kohn T."/>
            <person name="Peeters S.H."/>
            <person name="Heuer A."/>
            <person name="Rast P."/>
            <person name="Oberbeckmann S."/>
            <person name="Bunk B."/>
            <person name="Jeske O."/>
            <person name="Meyerdierks A."/>
            <person name="Storesund J.E."/>
            <person name="Kallscheuer N."/>
            <person name="Luecker S."/>
            <person name="Lage O.M."/>
            <person name="Pohl T."/>
            <person name="Merkel B.J."/>
            <person name="Hornburger P."/>
            <person name="Mueller R.-W."/>
            <person name="Bruemmer F."/>
            <person name="Labrenz M."/>
            <person name="Spormann A.M."/>
            <person name="Op Den Camp H."/>
            <person name="Overmann J."/>
            <person name="Amann R."/>
            <person name="Jetten M.S.M."/>
            <person name="Mascher T."/>
            <person name="Medema M.H."/>
            <person name="Devos D.P."/>
            <person name="Kaster A.-K."/>
            <person name="Ovreas L."/>
            <person name="Rohde M."/>
            <person name="Galperin M.Y."/>
            <person name="Jogler C."/>
        </authorList>
    </citation>
    <scope>NUCLEOTIDE SEQUENCE [LARGE SCALE GENOMIC DNA]</scope>
    <source>
        <strain evidence="6 7">Poly41</strain>
    </source>
</reference>
<sequence>MPRSRLGPLAIESKLGDSPSQSCVWRAIHVRLKKAVAVKVFSSPFGATPEARTDFASEWETLKKLAHPSIVKCYGGGFESNDAYLAYELIEGETLAAQLERRNRLPWESVLELAEPLIDGLQYLHEQELIHGAIQPDKIMIAGLSPVLVDIRVDRYGSRFNSSRPPTTNELSFRPPEWIQDPHSLSIRSDLYSFGATLYFALTGRPVVAGDTVEQVTENVLNEKPVSAASLAMDCPVWFDKLISQLLEKDPRKRPFGAAAVQLALAEVRRRSMSRTGVAEHASSGFSPLSVTDQKDRDEARSLLGRHFVQEPETPDATAWHDKPWFLIGSMVVIIAMLGWMAWPLSETQMRDNAETLLDQETQTSLNQAKNHYLVPMLSRFPDGEHADWAQEQIDRIDMLQADHALSVKLKRNLPLRNEGERLLAEAKEYERFGDTATAMDQYRSMETLLDDEKYRPYVNLARQRLAQIETRSMGQDEAATMIGAKLNEAERELRSGNVVAARRIWYSVIELYGNNEKVQPLVVQAQQRLAQSNSPPKPTHAP</sequence>
<keyword evidence="4" id="KW-0067">ATP-binding</keyword>
<dbReference type="RefSeq" id="WP_146525370.1">
    <property type="nucleotide sequence ID" value="NZ_SJPV01000002.1"/>
</dbReference>
<dbReference type="EC" id="2.7.11.1" evidence="6"/>
<gene>
    <name evidence="6" type="primary">pknL</name>
    <name evidence="6" type="ORF">Poly41_16690</name>
</gene>
<evidence type="ECO:0000256" key="1">
    <source>
        <dbReference type="ARBA" id="ARBA00022679"/>
    </source>
</evidence>
<evidence type="ECO:0000256" key="2">
    <source>
        <dbReference type="ARBA" id="ARBA00022741"/>
    </source>
</evidence>
<dbReference type="Proteomes" id="UP000319143">
    <property type="component" value="Unassembled WGS sequence"/>
</dbReference>
<evidence type="ECO:0000256" key="4">
    <source>
        <dbReference type="ARBA" id="ARBA00022840"/>
    </source>
</evidence>
<accession>A0A5C6DX93</accession>
<dbReference type="GO" id="GO:0004674">
    <property type="term" value="F:protein serine/threonine kinase activity"/>
    <property type="evidence" value="ECO:0007669"/>
    <property type="project" value="UniProtKB-EC"/>
</dbReference>
<dbReference type="SUPFAM" id="SSF56112">
    <property type="entry name" value="Protein kinase-like (PK-like)"/>
    <property type="match status" value="1"/>
</dbReference>
<keyword evidence="2" id="KW-0547">Nucleotide-binding</keyword>
<dbReference type="EMBL" id="SJPV01000002">
    <property type="protein sequence ID" value="TWU40834.1"/>
    <property type="molecule type" value="Genomic_DNA"/>
</dbReference>
<dbReference type="CDD" id="cd14014">
    <property type="entry name" value="STKc_PknB_like"/>
    <property type="match status" value="1"/>
</dbReference>
<dbReference type="InterPro" id="IPR011009">
    <property type="entry name" value="Kinase-like_dom_sf"/>
</dbReference>
<keyword evidence="7" id="KW-1185">Reference proteome</keyword>
<dbReference type="Gene3D" id="3.30.200.20">
    <property type="entry name" value="Phosphorylase Kinase, domain 1"/>
    <property type="match status" value="1"/>
</dbReference>
<dbReference type="PROSITE" id="PS50011">
    <property type="entry name" value="PROTEIN_KINASE_DOM"/>
    <property type="match status" value="1"/>
</dbReference>